<feature type="compositionally biased region" description="Basic and acidic residues" evidence="1">
    <location>
        <begin position="45"/>
        <end position="60"/>
    </location>
</feature>
<dbReference type="EMBL" id="JADCUA010000022">
    <property type="protein sequence ID" value="KAH9832247.1"/>
    <property type="molecule type" value="Genomic_DNA"/>
</dbReference>
<keyword evidence="3" id="KW-1185">Reference proteome</keyword>
<comment type="caution">
    <text evidence="2">The sequence shown here is derived from an EMBL/GenBank/DDBJ whole genome shotgun (WGS) entry which is preliminary data.</text>
</comment>
<protein>
    <submittedName>
        <fullName evidence="2">Uncharacterized protein</fullName>
    </submittedName>
</protein>
<evidence type="ECO:0000313" key="2">
    <source>
        <dbReference type="EMBL" id="KAH9832247.1"/>
    </source>
</evidence>
<feature type="region of interest" description="Disordered" evidence="1">
    <location>
        <begin position="1"/>
        <end position="290"/>
    </location>
</feature>
<feature type="compositionally biased region" description="Polar residues" evidence="1">
    <location>
        <begin position="252"/>
        <end position="266"/>
    </location>
</feature>
<evidence type="ECO:0000313" key="3">
    <source>
        <dbReference type="Proteomes" id="UP000814176"/>
    </source>
</evidence>
<feature type="compositionally biased region" description="Low complexity" evidence="1">
    <location>
        <begin position="302"/>
        <end position="322"/>
    </location>
</feature>
<reference evidence="2 3" key="1">
    <citation type="journal article" date="2021" name="Environ. Microbiol.">
        <title>Gene family expansions and transcriptome signatures uncover fungal adaptations to wood decay.</title>
        <authorList>
            <person name="Hage H."/>
            <person name="Miyauchi S."/>
            <person name="Viragh M."/>
            <person name="Drula E."/>
            <person name="Min B."/>
            <person name="Chaduli D."/>
            <person name="Navarro D."/>
            <person name="Favel A."/>
            <person name="Norest M."/>
            <person name="Lesage-Meessen L."/>
            <person name="Balint B."/>
            <person name="Merenyi Z."/>
            <person name="de Eugenio L."/>
            <person name="Morin E."/>
            <person name="Martinez A.T."/>
            <person name="Baldrian P."/>
            <person name="Stursova M."/>
            <person name="Martinez M.J."/>
            <person name="Novotny C."/>
            <person name="Magnuson J.K."/>
            <person name="Spatafora J.W."/>
            <person name="Maurice S."/>
            <person name="Pangilinan J."/>
            <person name="Andreopoulos W."/>
            <person name="LaButti K."/>
            <person name="Hundley H."/>
            <person name="Na H."/>
            <person name="Kuo A."/>
            <person name="Barry K."/>
            <person name="Lipzen A."/>
            <person name="Henrissat B."/>
            <person name="Riley R."/>
            <person name="Ahrendt S."/>
            <person name="Nagy L.G."/>
            <person name="Grigoriev I.V."/>
            <person name="Martin F."/>
            <person name="Rosso M.N."/>
        </authorList>
    </citation>
    <scope>NUCLEOTIDE SEQUENCE [LARGE SCALE GENOMIC DNA]</scope>
    <source>
        <strain evidence="2 3">CIRM-BRFM 1785</strain>
    </source>
</reference>
<organism evidence="2 3">
    <name type="scientific">Rhodofomes roseus</name>
    <dbReference type="NCBI Taxonomy" id="34475"/>
    <lineage>
        <taxon>Eukaryota</taxon>
        <taxon>Fungi</taxon>
        <taxon>Dikarya</taxon>
        <taxon>Basidiomycota</taxon>
        <taxon>Agaricomycotina</taxon>
        <taxon>Agaricomycetes</taxon>
        <taxon>Polyporales</taxon>
        <taxon>Rhodofomes</taxon>
    </lineage>
</organism>
<feature type="compositionally biased region" description="Basic and acidic residues" evidence="1">
    <location>
        <begin position="181"/>
        <end position="196"/>
    </location>
</feature>
<feature type="compositionally biased region" description="Low complexity" evidence="1">
    <location>
        <begin position="348"/>
        <end position="374"/>
    </location>
</feature>
<dbReference type="RefSeq" id="XP_047775266.1">
    <property type="nucleotide sequence ID" value="XM_047925832.1"/>
</dbReference>
<feature type="compositionally biased region" description="Low complexity" evidence="1">
    <location>
        <begin position="198"/>
        <end position="211"/>
    </location>
</feature>
<feature type="compositionally biased region" description="Polar residues" evidence="1">
    <location>
        <begin position="121"/>
        <end position="135"/>
    </location>
</feature>
<feature type="compositionally biased region" description="Low complexity" evidence="1">
    <location>
        <begin position="330"/>
        <end position="340"/>
    </location>
</feature>
<proteinExistence type="predicted"/>
<evidence type="ECO:0000256" key="1">
    <source>
        <dbReference type="SAM" id="MobiDB-lite"/>
    </source>
</evidence>
<dbReference type="GeneID" id="72006564"/>
<name>A0ABQ8K6L1_9APHY</name>
<dbReference type="Proteomes" id="UP000814176">
    <property type="component" value="Unassembled WGS sequence"/>
</dbReference>
<accession>A0ABQ8K6L1</accession>
<gene>
    <name evidence="2" type="ORF">C8Q71DRAFT_798703</name>
</gene>
<sequence length="465" mass="50005">MPAPSRGHRAQGGMTRTHSRTNSGGSSKIGLNLQFTQKDVPPPRLPDKSKKSAHFNHEPTARTGTISRIGSTHRLPSREQIAPAQLRRAPPPVAARTKDGKHRAGFTISSPSEGDDDEWVSSESGNATPNAGQSDSEAEEIKTPVEPTKPRLPPSAMQVNGFHKEDVVTPKAEVPPLPRADMTKPERPSSPTRRDYVSQGQTQPSTPQTQQLGRHDQHSHPSDSLPPPITKARSETHSPPRSRSPPPKRQSMTRPPSTHSITSRSDGASLRPHPLIRGHSYGQGAPFAAKPAPLAPLTMVSSDAAQAQLSSASSPTSLRAGSPTSIRTASPNHSSSPTSSEARRQLRRTSTSSARSTATMPAQSTSQAQASLSRSNHDRQRTLSTISSSSSFAALSSLALRSTPSPPRESIHFTSHLPPVEKLQGLEAVHPLLPPPYLNSHISILTHRNPVAESYDRIMRAKQAR</sequence>
<feature type="compositionally biased region" description="Polar residues" evidence="1">
    <location>
        <begin position="14"/>
        <end position="26"/>
    </location>
</feature>
<feature type="region of interest" description="Disordered" evidence="1">
    <location>
        <begin position="302"/>
        <end position="387"/>
    </location>
</feature>